<feature type="compositionally biased region" description="Polar residues" evidence="1">
    <location>
        <begin position="234"/>
        <end position="247"/>
    </location>
</feature>
<proteinExistence type="predicted"/>
<feature type="compositionally biased region" description="Basic and acidic residues" evidence="1">
    <location>
        <begin position="71"/>
        <end position="101"/>
    </location>
</feature>
<feature type="region of interest" description="Disordered" evidence="1">
    <location>
        <begin position="1"/>
        <end position="133"/>
    </location>
</feature>
<evidence type="ECO:0000313" key="2">
    <source>
        <dbReference type="EMBL" id="TXG88325.1"/>
    </source>
</evidence>
<feature type="region of interest" description="Disordered" evidence="1">
    <location>
        <begin position="188"/>
        <end position="247"/>
    </location>
</feature>
<organism evidence="3 4">
    <name type="scientific">Rhodococcus rhodnii</name>
    <dbReference type="NCBI Taxonomy" id="38312"/>
    <lineage>
        <taxon>Bacteria</taxon>
        <taxon>Bacillati</taxon>
        <taxon>Actinomycetota</taxon>
        <taxon>Actinomycetes</taxon>
        <taxon>Mycobacteriales</taxon>
        <taxon>Nocardiaceae</taxon>
        <taxon>Rhodococcus</taxon>
    </lineage>
</organism>
<protein>
    <submittedName>
        <fullName evidence="3">Uncharacterized protein</fullName>
    </submittedName>
</protein>
<name>A0A6P2C9R0_9NOCA</name>
<feature type="compositionally biased region" description="Pro residues" evidence="1">
    <location>
        <begin position="37"/>
        <end position="56"/>
    </location>
</feature>
<sequence>MRNTTIPVRLVRSVPTAIGRPGMSAARQHPRRDPEVHPNPPAPDPAPPTPPAPQTDPPAGGDWASMFEGEDPQKVREALDNSRRWETRSKENFDKAQKWDELLASVNGDGGESPPDPSQLATDLTSERGRRTATERELAVYKLAGGLEANAAALTDSRSFMDELVQLDPAASDFTEKVTEAIKGAVARNPGYGATPSGLGLNVPGAERTPSDPPTLEAQIAAATAKGDHRTVMSLKSQQLAQTSQSK</sequence>
<evidence type="ECO:0000256" key="1">
    <source>
        <dbReference type="SAM" id="MobiDB-lite"/>
    </source>
</evidence>
<dbReference type="Proteomes" id="UP000471120">
    <property type="component" value="Unassembled WGS sequence"/>
</dbReference>
<accession>A0A6P2C9R0</accession>
<evidence type="ECO:0000313" key="3">
    <source>
        <dbReference type="EMBL" id="TXG89062.1"/>
    </source>
</evidence>
<dbReference type="EMBL" id="QRCM01000002">
    <property type="protein sequence ID" value="TXG88325.1"/>
    <property type="molecule type" value="Genomic_DNA"/>
</dbReference>
<gene>
    <name evidence="3" type="ORF">DW322_00900</name>
    <name evidence="2" type="ORF">DW322_21425</name>
</gene>
<dbReference type="EMBL" id="QRCM01000001">
    <property type="protein sequence ID" value="TXG89062.1"/>
    <property type="molecule type" value="Genomic_DNA"/>
</dbReference>
<comment type="caution">
    <text evidence="3">The sequence shown here is derived from an EMBL/GenBank/DDBJ whole genome shotgun (WGS) entry which is preliminary data.</text>
</comment>
<reference evidence="3 4" key="1">
    <citation type="submission" date="2018-07" db="EMBL/GenBank/DDBJ databases">
        <title>Genome sequence of Rhodococcus rhodnii ATCC 35071 from Rhodnius prolixus.</title>
        <authorList>
            <person name="Patel V."/>
            <person name="Vogel K.J."/>
        </authorList>
    </citation>
    <scope>NUCLEOTIDE SEQUENCE [LARGE SCALE GENOMIC DNA]</scope>
    <source>
        <strain evidence="3 4">ATCC 35071</strain>
    </source>
</reference>
<evidence type="ECO:0000313" key="4">
    <source>
        <dbReference type="Proteomes" id="UP000471120"/>
    </source>
</evidence>
<dbReference type="AlphaFoldDB" id="A0A6P2C9R0"/>
<dbReference type="RefSeq" id="WP_010837418.1">
    <property type="nucleotide sequence ID" value="NZ_QRCM01000001.1"/>
</dbReference>